<dbReference type="InterPro" id="IPR007627">
    <property type="entry name" value="RNA_pol_sigma70_r2"/>
</dbReference>
<name>A0A1I2ZKU6_9SPHI</name>
<reference evidence="7 8" key="1">
    <citation type="submission" date="2016-10" db="EMBL/GenBank/DDBJ databases">
        <authorList>
            <person name="de Groot N.N."/>
        </authorList>
    </citation>
    <scope>NUCLEOTIDE SEQUENCE [LARGE SCALE GENOMIC DNA]</scope>
    <source>
        <strain evidence="7 8">DSM 18684</strain>
    </source>
</reference>
<dbReference type="Gene3D" id="1.10.1740.10">
    <property type="match status" value="1"/>
</dbReference>
<dbReference type="GO" id="GO:0016987">
    <property type="term" value="F:sigma factor activity"/>
    <property type="evidence" value="ECO:0007669"/>
    <property type="project" value="UniProtKB-KW"/>
</dbReference>
<dbReference type="PANTHER" id="PTHR43133">
    <property type="entry name" value="RNA POLYMERASE ECF-TYPE SIGMA FACTO"/>
    <property type="match status" value="1"/>
</dbReference>
<dbReference type="InterPro" id="IPR039425">
    <property type="entry name" value="RNA_pol_sigma-70-like"/>
</dbReference>
<dbReference type="InterPro" id="IPR014284">
    <property type="entry name" value="RNA_pol_sigma-70_dom"/>
</dbReference>
<keyword evidence="4" id="KW-0804">Transcription</keyword>
<dbReference type="SUPFAM" id="SSF88659">
    <property type="entry name" value="Sigma3 and sigma4 domains of RNA polymerase sigma factors"/>
    <property type="match status" value="1"/>
</dbReference>
<keyword evidence="2" id="KW-0805">Transcription regulation</keyword>
<evidence type="ECO:0000256" key="3">
    <source>
        <dbReference type="ARBA" id="ARBA00023082"/>
    </source>
</evidence>
<dbReference type="InterPro" id="IPR036388">
    <property type="entry name" value="WH-like_DNA-bd_sf"/>
</dbReference>
<dbReference type="EMBL" id="FOPP01000010">
    <property type="protein sequence ID" value="SFH38502.1"/>
    <property type="molecule type" value="Genomic_DNA"/>
</dbReference>
<evidence type="ECO:0000313" key="7">
    <source>
        <dbReference type="EMBL" id="SFH38502.1"/>
    </source>
</evidence>
<dbReference type="NCBIfam" id="TIGR02937">
    <property type="entry name" value="sigma70-ECF"/>
    <property type="match status" value="1"/>
</dbReference>
<evidence type="ECO:0000259" key="5">
    <source>
        <dbReference type="Pfam" id="PF04542"/>
    </source>
</evidence>
<evidence type="ECO:0000256" key="1">
    <source>
        <dbReference type="ARBA" id="ARBA00010641"/>
    </source>
</evidence>
<proteinExistence type="inferred from homology"/>
<evidence type="ECO:0000256" key="4">
    <source>
        <dbReference type="ARBA" id="ARBA00023163"/>
    </source>
</evidence>
<gene>
    <name evidence="7" type="ORF">SAMN04489864_110115</name>
</gene>
<dbReference type="SUPFAM" id="SSF88946">
    <property type="entry name" value="Sigma2 domain of RNA polymerase sigma factors"/>
    <property type="match status" value="1"/>
</dbReference>
<dbReference type="AlphaFoldDB" id="A0A1I2ZKU6"/>
<feature type="domain" description="RNA polymerase sigma-70 region 2" evidence="5">
    <location>
        <begin position="14"/>
        <end position="79"/>
    </location>
</feature>
<dbReference type="STRING" id="414048.SAMN04489864_110115"/>
<evidence type="ECO:0000256" key="2">
    <source>
        <dbReference type="ARBA" id="ARBA00023015"/>
    </source>
</evidence>
<keyword evidence="8" id="KW-1185">Reference proteome</keyword>
<evidence type="ECO:0000313" key="8">
    <source>
        <dbReference type="Proteomes" id="UP000199666"/>
    </source>
</evidence>
<dbReference type="Gene3D" id="1.10.10.10">
    <property type="entry name" value="Winged helix-like DNA-binding domain superfamily/Winged helix DNA-binding domain"/>
    <property type="match status" value="1"/>
</dbReference>
<dbReference type="OrthoDB" id="9780326at2"/>
<comment type="similarity">
    <text evidence="1">Belongs to the sigma-70 factor family. ECF subfamily.</text>
</comment>
<dbReference type="InterPro" id="IPR013249">
    <property type="entry name" value="RNA_pol_sigma70_r4_t2"/>
</dbReference>
<dbReference type="Pfam" id="PF04542">
    <property type="entry name" value="Sigma70_r2"/>
    <property type="match status" value="1"/>
</dbReference>
<dbReference type="GO" id="GO:0006352">
    <property type="term" value="P:DNA-templated transcription initiation"/>
    <property type="evidence" value="ECO:0007669"/>
    <property type="project" value="InterPro"/>
</dbReference>
<dbReference type="RefSeq" id="WP_090996604.1">
    <property type="nucleotide sequence ID" value="NZ_FOPP01000010.1"/>
</dbReference>
<feature type="domain" description="RNA polymerase sigma factor 70 region 4 type 2" evidence="6">
    <location>
        <begin position="109"/>
        <end position="160"/>
    </location>
</feature>
<sequence length="167" mass="19433">MQEKLTAPPDFLTMIEANKRIIFKICNAYCQNINDREDLAQEIIYQLWRSWAGFNSNYKLSTWMYRIALNVAITFYRGGKKNKETILIGDHLIEIADEHLDDGLEHNLNALQKFINELKELDRALMILYLEEKSHKEIAEIIGISTTNVATKIGRIKEQLKVKFSTL</sequence>
<dbReference type="InterPro" id="IPR013324">
    <property type="entry name" value="RNA_pol_sigma_r3/r4-like"/>
</dbReference>
<organism evidence="7 8">
    <name type="scientific">Pedobacter insulae</name>
    <dbReference type="NCBI Taxonomy" id="414048"/>
    <lineage>
        <taxon>Bacteria</taxon>
        <taxon>Pseudomonadati</taxon>
        <taxon>Bacteroidota</taxon>
        <taxon>Sphingobacteriia</taxon>
        <taxon>Sphingobacteriales</taxon>
        <taxon>Sphingobacteriaceae</taxon>
        <taxon>Pedobacter</taxon>
    </lineage>
</organism>
<dbReference type="PANTHER" id="PTHR43133:SF45">
    <property type="entry name" value="RNA POLYMERASE ECF-TYPE SIGMA FACTOR"/>
    <property type="match status" value="1"/>
</dbReference>
<dbReference type="Proteomes" id="UP000199666">
    <property type="component" value="Unassembled WGS sequence"/>
</dbReference>
<evidence type="ECO:0000259" key="6">
    <source>
        <dbReference type="Pfam" id="PF08281"/>
    </source>
</evidence>
<keyword evidence="3" id="KW-0731">Sigma factor</keyword>
<dbReference type="GO" id="GO:0003677">
    <property type="term" value="F:DNA binding"/>
    <property type="evidence" value="ECO:0007669"/>
    <property type="project" value="InterPro"/>
</dbReference>
<protein>
    <submittedName>
        <fullName evidence="7">RNA polymerase sigma-70 factor, ECF subfamily</fullName>
    </submittedName>
</protein>
<dbReference type="Pfam" id="PF08281">
    <property type="entry name" value="Sigma70_r4_2"/>
    <property type="match status" value="1"/>
</dbReference>
<accession>A0A1I2ZKU6</accession>
<dbReference type="InterPro" id="IPR013325">
    <property type="entry name" value="RNA_pol_sigma_r2"/>
</dbReference>